<dbReference type="Proteomes" id="UP000058074">
    <property type="component" value="Chromosome"/>
</dbReference>
<sequence>MLCLAVTFVPSAAQGAGLRCKPDTGQQTFFSGGEAQTIPSKVTAADGFEVVVDGGGRPDIVWNREQWGFKSARAGSIDINFLQQSSIAGDFGLIGGGANLSYLLHVNADDSGTKRYVLTATTFVGTYAVVSEAGVCSDA</sequence>
<evidence type="ECO:0000313" key="1">
    <source>
        <dbReference type="EMBL" id="ALH79267.1"/>
    </source>
</evidence>
<dbReference type="KEGG" id="smag:AN936_02425"/>
<gene>
    <name evidence="1" type="ORF">AN936_02425</name>
</gene>
<proteinExistence type="predicted"/>
<name>A0A0N7GRZ2_SPHMC</name>
<evidence type="ECO:0000313" key="2">
    <source>
        <dbReference type="Proteomes" id="UP000058074"/>
    </source>
</evidence>
<organism evidence="1 2">
    <name type="scientific">Sphingopyxis macrogoltabida</name>
    <name type="common">Sphingomonas macrogoltabidus</name>
    <dbReference type="NCBI Taxonomy" id="33050"/>
    <lineage>
        <taxon>Bacteria</taxon>
        <taxon>Pseudomonadati</taxon>
        <taxon>Pseudomonadota</taxon>
        <taxon>Alphaproteobacteria</taxon>
        <taxon>Sphingomonadales</taxon>
        <taxon>Sphingomonadaceae</taxon>
        <taxon>Sphingopyxis</taxon>
    </lineage>
</organism>
<accession>A0A0N7GRZ2</accession>
<reference evidence="1 2" key="1">
    <citation type="journal article" date="2015" name="Genome Announc.">
        <title>Complete Genome Sequence of Polypropylene Glycol- and Polyethylene Glycol-Degrading Sphingopyxis macrogoltabida Strain EY-1.</title>
        <authorList>
            <person name="Ohtsubo Y."/>
            <person name="Nagata Y."/>
            <person name="Numata M."/>
            <person name="Tsuchikane K."/>
            <person name="Hosoyama A."/>
            <person name="Yamazoe A."/>
            <person name="Tsuda M."/>
            <person name="Fujita N."/>
            <person name="Kawai F."/>
        </authorList>
    </citation>
    <scope>NUCLEOTIDE SEQUENCE [LARGE SCALE GENOMIC DNA]</scope>
    <source>
        <strain evidence="1 2">EY-1</strain>
    </source>
</reference>
<protein>
    <submittedName>
        <fullName evidence="1">Uncharacterized protein</fullName>
    </submittedName>
</protein>
<dbReference type="AlphaFoldDB" id="A0A0N7GRZ2"/>
<dbReference type="PATRIC" id="fig|33050.5.peg.507"/>
<dbReference type="EMBL" id="CP012700">
    <property type="protein sequence ID" value="ALH79267.1"/>
    <property type="molecule type" value="Genomic_DNA"/>
</dbReference>